<dbReference type="Proteomes" id="UP001500552">
    <property type="component" value="Unassembled WGS sequence"/>
</dbReference>
<comment type="caution">
    <text evidence="1">The sequence shown here is derived from an EMBL/GenBank/DDBJ whole genome shotgun (WGS) entry which is preliminary data.</text>
</comment>
<evidence type="ECO:0000313" key="2">
    <source>
        <dbReference type="Proteomes" id="UP001500552"/>
    </source>
</evidence>
<name>A0ABP8LRC6_9BACT</name>
<evidence type="ECO:0000313" key="1">
    <source>
        <dbReference type="EMBL" id="GAA4434774.1"/>
    </source>
</evidence>
<reference evidence="2" key="1">
    <citation type="journal article" date="2019" name="Int. J. Syst. Evol. Microbiol.">
        <title>The Global Catalogue of Microorganisms (GCM) 10K type strain sequencing project: providing services to taxonomists for standard genome sequencing and annotation.</title>
        <authorList>
            <consortium name="The Broad Institute Genomics Platform"/>
            <consortium name="The Broad Institute Genome Sequencing Center for Infectious Disease"/>
            <person name="Wu L."/>
            <person name="Ma J."/>
        </authorList>
    </citation>
    <scope>NUCLEOTIDE SEQUENCE [LARGE SCALE GENOMIC DNA]</scope>
    <source>
        <strain evidence="2">JCM 17926</strain>
    </source>
</reference>
<proteinExistence type="predicted"/>
<organism evidence="1 2">
    <name type="scientific">Pontibacter saemangeumensis</name>
    <dbReference type="NCBI Taxonomy" id="1084525"/>
    <lineage>
        <taxon>Bacteria</taxon>
        <taxon>Pseudomonadati</taxon>
        <taxon>Bacteroidota</taxon>
        <taxon>Cytophagia</taxon>
        <taxon>Cytophagales</taxon>
        <taxon>Hymenobacteraceae</taxon>
        <taxon>Pontibacter</taxon>
    </lineage>
</organism>
<keyword evidence="2" id="KW-1185">Reference proteome</keyword>
<dbReference type="EMBL" id="BAABHC010000014">
    <property type="protein sequence ID" value="GAA4434774.1"/>
    <property type="molecule type" value="Genomic_DNA"/>
</dbReference>
<protein>
    <submittedName>
        <fullName evidence="1">Uncharacterized protein</fullName>
    </submittedName>
</protein>
<dbReference type="RefSeq" id="WP_345159653.1">
    <property type="nucleotide sequence ID" value="NZ_BAABHC010000014.1"/>
</dbReference>
<accession>A0ABP8LRC6</accession>
<sequence>MLRLRKILRDIAALVALLSLLRTREISESYSSRDLARDAYAMADDFMAARNANRS</sequence>
<gene>
    <name evidence="1" type="ORF">GCM10023188_26130</name>
</gene>